<comment type="caution">
    <text evidence="2">The sequence shown here is derived from an EMBL/GenBank/DDBJ whole genome shotgun (WGS) entry which is preliminary data.</text>
</comment>
<keyword evidence="3" id="KW-1185">Reference proteome</keyword>
<dbReference type="AlphaFoldDB" id="A0A835GYT0"/>
<evidence type="ECO:0000313" key="2">
    <source>
        <dbReference type="EMBL" id="KAF9588408.1"/>
    </source>
</evidence>
<feature type="region of interest" description="Disordered" evidence="1">
    <location>
        <begin position="19"/>
        <end position="77"/>
    </location>
</feature>
<accession>A0A835GYT0</accession>
<organism evidence="2 3">
    <name type="scientific">Coptis chinensis</name>
    <dbReference type="NCBI Taxonomy" id="261450"/>
    <lineage>
        <taxon>Eukaryota</taxon>
        <taxon>Viridiplantae</taxon>
        <taxon>Streptophyta</taxon>
        <taxon>Embryophyta</taxon>
        <taxon>Tracheophyta</taxon>
        <taxon>Spermatophyta</taxon>
        <taxon>Magnoliopsida</taxon>
        <taxon>Ranunculales</taxon>
        <taxon>Ranunculaceae</taxon>
        <taxon>Coptidoideae</taxon>
        <taxon>Coptis</taxon>
    </lineage>
</organism>
<proteinExistence type="predicted"/>
<protein>
    <submittedName>
        <fullName evidence="2">Uncharacterized protein</fullName>
    </submittedName>
</protein>
<gene>
    <name evidence="2" type="ORF">IFM89_009423</name>
</gene>
<evidence type="ECO:0000313" key="3">
    <source>
        <dbReference type="Proteomes" id="UP000631114"/>
    </source>
</evidence>
<evidence type="ECO:0000256" key="1">
    <source>
        <dbReference type="SAM" id="MobiDB-lite"/>
    </source>
</evidence>
<dbReference type="EMBL" id="JADFTS010000009">
    <property type="protein sequence ID" value="KAF9588408.1"/>
    <property type="molecule type" value="Genomic_DNA"/>
</dbReference>
<name>A0A835GYT0_9MAGN</name>
<dbReference type="Proteomes" id="UP000631114">
    <property type="component" value="Unassembled WGS sequence"/>
</dbReference>
<dbReference type="OrthoDB" id="1869436at2759"/>
<sequence length="104" mass="11020">MVVQQLSKVLDKKTIAIKGDGHDRSNLQGADLGDNEIGGGTPAVTSSTKRGPSKGPKALPDGKKRKVSTNELGQPNGLDLGTRAFITGLGVNTRKYVPITYRNF</sequence>
<reference evidence="2 3" key="1">
    <citation type="submission" date="2020-10" db="EMBL/GenBank/DDBJ databases">
        <title>The Coptis chinensis genome and diversification of protoberbering-type alkaloids.</title>
        <authorList>
            <person name="Wang B."/>
            <person name="Shu S."/>
            <person name="Song C."/>
            <person name="Liu Y."/>
        </authorList>
    </citation>
    <scope>NUCLEOTIDE SEQUENCE [LARGE SCALE GENOMIC DNA]</scope>
    <source>
        <strain evidence="2">HL-2020</strain>
        <tissue evidence="2">Leaf</tissue>
    </source>
</reference>